<dbReference type="Proteomes" id="UP000076643">
    <property type="component" value="Unassembled WGS sequence"/>
</dbReference>
<keyword evidence="1" id="KW-1133">Transmembrane helix</keyword>
<evidence type="ECO:0000313" key="3">
    <source>
        <dbReference type="Proteomes" id="UP000076643"/>
    </source>
</evidence>
<evidence type="ECO:0000313" key="2">
    <source>
        <dbReference type="EMBL" id="KZN38027.1"/>
    </source>
</evidence>
<reference evidence="2 3" key="1">
    <citation type="submission" date="2013-07" db="EMBL/GenBank/DDBJ databases">
        <title>Comparative Genomic and Metabolomic Analysis of Twelve Strains of Pseudoalteromonas luteoviolacea.</title>
        <authorList>
            <person name="Vynne N.G."/>
            <person name="Mansson M."/>
            <person name="Gram L."/>
        </authorList>
    </citation>
    <scope>NUCLEOTIDE SEQUENCE [LARGE SCALE GENOMIC DNA]</scope>
    <source>
        <strain evidence="2 3">DSM 6061</strain>
    </source>
</reference>
<sequence length="100" mass="11482">MYFVFFSILWDKVFPYYYEEVLSEIFIIGLALIISMPLIWALYNPAGIGGHFNERYLKFCKKASLAVIAICLMAFVYQHSGISSGISSESKYYKVVPMNN</sequence>
<dbReference type="AlphaFoldDB" id="A0A166WSK3"/>
<dbReference type="EMBL" id="AUYB01000102">
    <property type="protein sequence ID" value="KZN38027.1"/>
    <property type="molecule type" value="Genomic_DNA"/>
</dbReference>
<keyword evidence="1" id="KW-0812">Transmembrane</keyword>
<keyword evidence="3" id="KW-1185">Reference proteome</keyword>
<comment type="caution">
    <text evidence="2">The sequence shown here is derived from an EMBL/GenBank/DDBJ whole genome shotgun (WGS) entry which is preliminary data.</text>
</comment>
<evidence type="ECO:0000256" key="1">
    <source>
        <dbReference type="SAM" id="Phobius"/>
    </source>
</evidence>
<feature type="transmembrane region" description="Helical" evidence="1">
    <location>
        <begin position="25"/>
        <end position="43"/>
    </location>
</feature>
<gene>
    <name evidence="2" type="ORF">N475_15480</name>
</gene>
<organism evidence="2 3">
    <name type="scientific">Pseudoalteromonas luteoviolacea DSM 6061</name>
    <dbReference type="NCBI Taxonomy" id="1365250"/>
    <lineage>
        <taxon>Bacteria</taxon>
        <taxon>Pseudomonadati</taxon>
        <taxon>Pseudomonadota</taxon>
        <taxon>Gammaproteobacteria</taxon>
        <taxon>Alteromonadales</taxon>
        <taxon>Pseudoalteromonadaceae</taxon>
        <taxon>Pseudoalteromonas</taxon>
    </lineage>
</organism>
<feature type="transmembrane region" description="Helical" evidence="1">
    <location>
        <begin position="63"/>
        <end position="80"/>
    </location>
</feature>
<keyword evidence="1" id="KW-0472">Membrane</keyword>
<protein>
    <submittedName>
        <fullName evidence="2">Uncharacterized protein</fullName>
    </submittedName>
</protein>
<accession>A0A166WSK3</accession>
<dbReference type="RefSeq" id="WP_063365287.1">
    <property type="nucleotide sequence ID" value="NZ_AQHB01000046.1"/>
</dbReference>
<name>A0A166WSK3_9GAMM</name>
<dbReference type="PATRIC" id="fig|1365250.3.peg.2327"/>
<proteinExistence type="predicted"/>